<organism evidence="3 4">
    <name type="scientific">Terrimesophilobacter mesophilus</name>
    <dbReference type="NCBI Taxonomy" id="433647"/>
    <lineage>
        <taxon>Bacteria</taxon>
        <taxon>Bacillati</taxon>
        <taxon>Actinomycetota</taxon>
        <taxon>Actinomycetes</taxon>
        <taxon>Micrococcales</taxon>
        <taxon>Microbacteriaceae</taxon>
        <taxon>Terrimesophilobacter</taxon>
    </lineage>
</organism>
<sequence>MTGLPSRVALVSLHTSPASQPGTGDAGGMNVVVRSLARELARLGLEVDVMTRAVGTPTSGQLEPGVVLHELSAGPQGPIAKDALADVSDEFGEAVAALAGRAGSRYDIVHAHYWLSGIATLPVALELGIPFVQSFHTLAAMKNALSTPGAPLEPERRLRSESYLAGEASAIVAGSASEATHLIDAVGAPADRVWVIPPGVDVDFFRPNRARDGDRVREGLGIESGRDILVVAGRIQPLKDQELAVRALSLLHMRSAAAPVLVIAGEATPGDEDYALGIRSLAGELGVVDDVRFVGAQSRDALARLFAVATLTLVTSHSETFGLVALESAASGTPVVGFRGSGMLESIAEGVSGVFVDSRDPQDWASAISDLLHDAVGLERLSASARDHALGYTWAASATALLSVYGSL</sequence>
<feature type="domain" description="Glycosyl transferase family 1" evidence="1">
    <location>
        <begin position="216"/>
        <end position="386"/>
    </location>
</feature>
<dbReference type="Proteomes" id="UP000298488">
    <property type="component" value="Unassembled WGS sequence"/>
</dbReference>
<proteinExistence type="predicted"/>
<accession>A0A4R8V821</accession>
<dbReference type="RefSeq" id="WP_104095160.1">
    <property type="nucleotide sequence ID" value="NZ_JACHBP010000001.1"/>
</dbReference>
<dbReference type="InterPro" id="IPR050194">
    <property type="entry name" value="Glycosyltransferase_grp1"/>
</dbReference>
<dbReference type="InterPro" id="IPR028098">
    <property type="entry name" value="Glyco_trans_4-like_N"/>
</dbReference>
<dbReference type="GO" id="GO:0016757">
    <property type="term" value="F:glycosyltransferase activity"/>
    <property type="evidence" value="ECO:0007669"/>
    <property type="project" value="InterPro"/>
</dbReference>
<dbReference type="PANTHER" id="PTHR45947">
    <property type="entry name" value="SULFOQUINOVOSYL TRANSFERASE SQD2"/>
    <property type="match status" value="1"/>
</dbReference>
<dbReference type="GO" id="GO:1901137">
    <property type="term" value="P:carbohydrate derivative biosynthetic process"/>
    <property type="evidence" value="ECO:0007669"/>
    <property type="project" value="UniProtKB-ARBA"/>
</dbReference>
<dbReference type="SUPFAM" id="SSF53756">
    <property type="entry name" value="UDP-Glycosyltransferase/glycogen phosphorylase"/>
    <property type="match status" value="1"/>
</dbReference>
<dbReference type="EMBL" id="SOFI01000003">
    <property type="protein sequence ID" value="TFB79284.1"/>
    <property type="molecule type" value="Genomic_DNA"/>
</dbReference>
<evidence type="ECO:0000259" key="1">
    <source>
        <dbReference type="Pfam" id="PF00534"/>
    </source>
</evidence>
<dbReference type="Gene3D" id="3.40.50.2000">
    <property type="entry name" value="Glycogen Phosphorylase B"/>
    <property type="match status" value="2"/>
</dbReference>
<dbReference type="AlphaFoldDB" id="A0A4R8V821"/>
<evidence type="ECO:0000259" key="2">
    <source>
        <dbReference type="Pfam" id="PF13439"/>
    </source>
</evidence>
<name>A0A4R8V821_9MICO</name>
<evidence type="ECO:0000313" key="4">
    <source>
        <dbReference type="Proteomes" id="UP000298488"/>
    </source>
</evidence>
<keyword evidence="4" id="KW-1185">Reference proteome</keyword>
<gene>
    <name evidence="3" type="ORF">E3N84_03975</name>
</gene>
<comment type="caution">
    <text evidence="3">The sequence shown here is derived from an EMBL/GenBank/DDBJ whole genome shotgun (WGS) entry which is preliminary data.</text>
</comment>
<keyword evidence="3" id="KW-0808">Transferase</keyword>
<dbReference type="InterPro" id="IPR001296">
    <property type="entry name" value="Glyco_trans_1"/>
</dbReference>
<reference evidence="3 4" key="1">
    <citation type="submission" date="2019-03" db="EMBL/GenBank/DDBJ databases">
        <title>Genomics of glacier-inhabiting Cryobacterium strains.</title>
        <authorList>
            <person name="Liu Q."/>
            <person name="Xin Y.-H."/>
        </authorList>
    </citation>
    <scope>NUCLEOTIDE SEQUENCE [LARGE SCALE GENOMIC DNA]</scope>
    <source>
        <strain evidence="3 4">CGMCC 1.10440</strain>
    </source>
</reference>
<dbReference type="OrthoDB" id="9810929at2"/>
<dbReference type="Pfam" id="PF00534">
    <property type="entry name" value="Glycos_transf_1"/>
    <property type="match status" value="1"/>
</dbReference>
<dbReference type="PANTHER" id="PTHR45947:SF3">
    <property type="entry name" value="SULFOQUINOVOSYL TRANSFERASE SQD2"/>
    <property type="match status" value="1"/>
</dbReference>
<protein>
    <submittedName>
        <fullName evidence="3">Glycosyltransferase family 1 protein</fullName>
    </submittedName>
</protein>
<evidence type="ECO:0000313" key="3">
    <source>
        <dbReference type="EMBL" id="TFB79284.1"/>
    </source>
</evidence>
<dbReference type="Pfam" id="PF13439">
    <property type="entry name" value="Glyco_transf_4"/>
    <property type="match status" value="1"/>
</dbReference>
<feature type="domain" description="Glycosyltransferase subfamily 4-like N-terminal" evidence="2">
    <location>
        <begin position="27"/>
        <end position="203"/>
    </location>
</feature>